<comment type="caution">
    <text evidence="3">The sequence shown here is derived from an EMBL/GenBank/DDBJ whole genome shotgun (WGS) entry which is preliminary data.</text>
</comment>
<keyword evidence="4" id="KW-1185">Reference proteome</keyword>
<organism evidence="3 4">
    <name type="scientific">Metarhizium robertsii (strain ARSEF 23 / ATCC MYA-3075)</name>
    <name type="common">Metarhizium anisopliae (strain ARSEF 23)</name>
    <dbReference type="NCBI Taxonomy" id="655844"/>
    <lineage>
        <taxon>Eukaryota</taxon>
        <taxon>Fungi</taxon>
        <taxon>Dikarya</taxon>
        <taxon>Ascomycota</taxon>
        <taxon>Pezizomycotina</taxon>
        <taxon>Sordariomycetes</taxon>
        <taxon>Hypocreomycetidae</taxon>
        <taxon>Hypocreales</taxon>
        <taxon>Clavicipitaceae</taxon>
        <taxon>Metarhizium</taxon>
    </lineage>
</organism>
<dbReference type="SUPFAM" id="SSF75304">
    <property type="entry name" value="Amidase signature (AS) enzymes"/>
    <property type="match status" value="1"/>
</dbReference>
<evidence type="ECO:0000259" key="2">
    <source>
        <dbReference type="Pfam" id="PF01425"/>
    </source>
</evidence>
<name>A0A0B2XFY5_METRA</name>
<sequence length="332" mass="36139">MLLKTRRLRPHSETLAASNGRIVGVQISPHVGLLLAVRLKHRTSRGGVDPNGKWLGHSTPGGSSSGSAVGTAAGFSAFSLGSDSDGSIVLPAIRAALYSMKGSVGAIDMKGSLSGGMGFDSAGPLAKSVQDCADVMNMLLSGRDFRSHLTKSWEGIRVAYLDYKAWQFADRICDQTRAFDDEHEIAMISALKTAEGQGAKVCYNAKLLMPDKIMEKYGTTVSYRLGSNAFLLYYNNTGPRPLQDLVDFNKKHAELEFPYNQPSQSSFESALEDNMSDGEYGSGLRHLRQSFRDVTRDQRVGQGRLPDFALSMPYKYYKTVTSQLRGSSSLAI</sequence>
<dbReference type="Gene3D" id="3.90.1300.10">
    <property type="entry name" value="Amidase signature (AS) domain"/>
    <property type="match status" value="1"/>
</dbReference>
<feature type="compositionally biased region" description="Low complexity" evidence="1">
    <location>
        <begin position="56"/>
        <end position="66"/>
    </location>
</feature>
<dbReference type="EMBL" id="ADNJ02000009">
    <property type="protein sequence ID" value="KHO10851.1"/>
    <property type="molecule type" value="Genomic_DNA"/>
</dbReference>
<dbReference type="Proteomes" id="UP000002498">
    <property type="component" value="Unassembled WGS sequence"/>
</dbReference>
<dbReference type="GeneID" id="23632980"/>
<dbReference type="PANTHER" id="PTHR42678">
    <property type="entry name" value="AMIDASE"/>
    <property type="match status" value="1"/>
</dbReference>
<proteinExistence type="predicted"/>
<dbReference type="HOGENOM" id="CLU_836993_0_0_1"/>
<reference evidence="3 4" key="2">
    <citation type="journal article" date="2014" name="Proc. Natl. Acad. Sci. U.S.A.">
        <title>Trajectory and genomic determinants of fungal-pathogen speciation and host adaptation.</title>
        <authorList>
            <person name="Hu X."/>
            <person name="Xiao G."/>
            <person name="Zheng P."/>
            <person name="Shang Y."/>
            <person name="Su Y."/>
            <person name="Zhang X."/>
            <person name="Liu X."/>
            <person name="Zhan S."/>
            <person name="St Leger R.J."/>
            <person name="Wang C."/>
        </authorList>
    </citation>
    <scope>GENOME REANNOTATION</scope>
    <source>
        <strain evidence="4">ARSEF 23 / ATCC MYA-3075</strain>
    </source>
</reference>
<evidence type="ECO:0000313" key="3">
    <source>
        <dbReference type="EMBL" id="KHO10851.1"/>
    </source>
</evidence>
<evidence type="ECO:0000256" key="1">
    <source>
        <dbReference type="SAM" id="MobiDB-lite"/>
    </source>
</evidence>
<dbReference type="OrthoDB" id="566138at2759"/>
<evidence type="ECO:0000313" key="4">
    <source>
        <dbReference type="Proteomes" id="UP000002498"/>
    </source>
</evidence>
<dbReference type="Pfam" id="PF01425">
    <property type="entry name" value="Amidase"/>
    <property type="match status" value="1"/>
</dbReference>
<feature type="domain" description="Amidase" evidence="2">
    <location>
        <begin position="57"/>
        <end position="151"/>
    </location>
</feature>
<dbReference type="InterPro" id="IPR036928">
    <property type="entry name" value="AS_sf"/>
</dbReference>
<accession>A0A0B2XFY5</accession>
<dbReference type="RefSeq" id="XP_011411829.1">
    <property type="nucleotide sequence ID" value="XM_011413527.1"/>
</dbReference>
<dbReference type="InterPro" id="IPR023631">
    <property type="entry name" value="Amidase_dom"/>
</dbReference>
<dbReference type="AlphaFoldDB" id="A0A0B2XFY5"/>
<reference evidence="3 4" key="1">
    <citation type="journal article" date="2011" name="PLoS Genet.">
        <title>Genome sequencing and comparative transcriptomics of the model entomopathogenic fungi Metarhizium anisopliae and M. acridum.</title>
        <authorList>
            <person name="Gao Q."/>
            <person name="Jin K."/>
            <person name="Ying S.H."/>
            <person name="Zhang Y."/>
            <person name="Xiao G."/>
            <person name="Shang Y."/>
            <person name="Duan Z."/>
            <person name="Hu X."/>
            <person name="Xie X.Q."/>
            <person name="Zhou G."/>
            <person name="Peng G."/>
            <person name="Luo Z."/>
            <person name="Huang W."/>
            <person name="Wang B."/>
            <person name="Fang W."/>
            <person name="Wang S."/>
            <person name="Zhong Y."/>
            <person name="Ma L.J."/>
            <person name="St Leger R.J."/>
            <person name="Zhao G.P."/>
            <person name="Pei Y."/>
            <person name="Feng M.G."/>
            <person name="Xia Y."/>
            <person name="Wang C."/>
        </authorList>
    </citation>
    <scope>NUCLEOTIDE SEQUENCE [LARGE SCALE GENOMIC DNA]</scope>
    <source>
        <strain evidence="4">ARSEF 23 / ATCC MYA-3075</strain>
    </source>
</reference>
<feature type="region of interest" description="Disordered" evidence="1">
    <location>
        <begin position="46"/>
        <end position="66"/>
    </location>
</feature>
<dbReference type="KEGG" id="maj:MAA_11532"/>
<protein>
    <submittedName>
        <fullName evidence="3">Transposase</fullName>
    </submittedName>
</protein>
<gene>
    <name evidence="3" type="ORF">MAA_11532</name>
</gene>
<dbReference type="PANTHER" id="PTHR42678:SF34">
    <property type="entry name" value="OS04G0183300 PROTEIN"/>
    <property type="match status" value="1"/>
</dbReference>